<organism evidence="3">
    <name type="scientific">Oikopleura dioica</name>
    <name type="common">Tunicate</name>
    <dbReference type="NCBI Taxonomy" id="34765"/>
    <lineage>
        <taxon>Eukaryota</taxon>
        <taxon>Metazoa</taxon>
        <taxon>Chordata</taxon>
        <taxon>Tunicata</taxon>
        <taxon>Appendicularia</taxon>
        <taxon>Copelata</taxon>
        <taxon>Oikopleuridae</taxon>
        <taxon>Oikopleura</taxon>
    </lineage>
</organism>
<accession>E4Z733</accession>
<dbReference type="InterPro" id="IPR042303">
    <property type="entry name" value="Malonyl_CoA_deC_C_sf"/>
</dbReference>
<protein>
    <recommendedName>
        <fullName evidence="2">Malonyl-CoA decarboxylase C-terminal domain-containing protein</fullName>
    </recommendedName>
</protein>
<dbReference type="GO" id="GO:2001294">
    <property type="term" value="P:malonyl-CoA catabolic process"/>
    <property type="evidence" value="ECO:0007669"/>
    <property type="project" value="TreeGrafter"/>
</dbReference>
<dbReference type="Gene3D" id="3.40.630.150">
    <property type="entry name" value="Malonyl-CoA decarboxylase, catalytic domain"/>
    <property type="match status" value="1"/>
</dbReference>
<dbReference type="Pfam" id="PF05292">
    <property type="entry name" value="MCD"/>
    <property type="match status" value="1"/>
</dbReference>
<dbReference type="GO" id="GO:0005759">
    <property type="term" value="C:mitochondrial matrix"/>
    <property type="evidence" value="ECO:0007669"/>
    <property type="project" value="TreeGrafter"/>
</dbReference>
<sequence length="361" mass="40923">MLRVARRFSMTINRTDIMSIVKSLSERLQLKHAEKVIAPAEIQAFQHEWGKAEIETKLQIIESLDSIPEDASRRFLQLMTRQPNGVSTLIAIRSTLFKAKLSLPLATGLTETITANLDSGLQVQRMRKDSPRHIIDLFSSSDRVHPIASECRMIRRLEEVDRRVFYLAHFQNPAHPLIVVNVALTQGVASSIQKILDDDEKESGPDSAIFYSISSLEPGLRGIDLGHRLITSATAEMQNDVSLTNVTQFSSLSPVPGFRRWILKMMDSDQSALGNPVSPLPWSKLTLDQLSKINFELEHQQMMNQVEQSDSTEDRINLLEMHLCFLANQHHAIKTEISKIDRKQTKKTARGRKRNRSSHSQ</sequence>
<dbReference type="EMBL" id="FN658329">
    <property type="protein sequence ID" value="CBY43511.1"/>
    <property type="molecule type" value="Genomic_DNA"/>
</dbReference>
<feature type="region of interest" description="Disordered" evidence="1">
    <location>
        <begin position="337"/>
        <end position="361"/>
    </location>
</feature>
<name>E4Z733_OIKDI</name>
<dbReference type="GO" id="GO:0006633">
    <property type="term" value="P:fatty acid biosynthetic process"/>
    <property type="evidence" value="ECO:0007669"/>
    <property type="project" value="InterPro"/>
</dbReference>
<dbReference type="AlphaFoldDB" id="E4Z733"/>
<dbReference type="InterPro" id="IPR007956">
    <property type="entry name" value="Malonyl_CoA_deC_C"/>
</dbReference>
<dbReference type="PANTHER" id="PTHR28641:SF1">
    <property type="entry name" value="MALONYL-COA DECARBOXYLASE, MITOCHONDRIAL"/>
    <property type="match status" value="1"/>
</dbReference>
<gene>
    <name evidence="3" type="ORF">GSOID_T00028119001</name>
</gene>
<dbReference type="InterPro" id="IPR038917">
    <property type="entry name" value="Malonyl_CoA_deC"/>
</dbReference>
<feature type="domain" description="Malonyl-CoA decarboxylase C-terminal" evidence="2">
    <location>
        <begin position="121"/>
        <end position="313"/>
    </location>
</feature>
<dbReference type="Proteomes" id="UP000011014">
    <property type="component" value="Unassembled WGS sequence"/>
</dbReference>
<evidence type="ECO:0000313" key="3">
    <source>
        <dbReference type="EMBL" id="CBY43511.1"/>
    </source>
</evidence>
<dbReference type="GO" id="GO:0050080">
    <property type="term" value="F:malonyl-CoA decarboxylase activity"/>
    <property type="evidence" value="ECO:0007669"/>
    <property type="project" value="InterPro"/>
</dbReference>
<dbReference type="PANTHER" id="PTHR28641">
    <property type="match status" value="1"/>
</dbReference>
<proteinExistence type="predicted"/>
<evidence type="ECO:0000259" key="2">
    <source>
        <dbReference type="Pfam" id="PF05292"/>
    </source>
</evidence>
<reference evidence="3" key="1">
    <citation type="journal article" date="2010" name="Science">
        <title>Plasticity of animal genome architecture unmasked by rapid evolution of a pelagic tunicate.</title>
        <authorList>
            <person name="Denoeud F."/>
            <person name="Henriet S."/>
            <person name="Mungpakdee S."/>
            <person name="Aury J.M."/>
            <person name="Da Silva C."/>
            <person name="Brinkmann H."/>
            <person name="Mikhaleva J."/>
            <person name="Olsen L.C."/>
            <person name="Jubin C."/>
            <person name="Canestro C."/>
            <person name="Bouquet J.M."/>
            <person name="Danks G."/>
            <person name="Poulain J."/>
            <person name="Campsteijn C."/>
            <person name="Adamski M."/>
            <person name="Cross I."/>
            <person name="Yadetie F."/>
            <person name="Muffato M."/>
            <person name="Louis A."/>
            <person name="Butcher S."/>
            <person name="Tsagkogeorga G."/>
            <person name="Konrad A."/>
            <person name="Singh S."/>
            <person name="Jensen M.F."/>
            <person name="Cong E.H."/>
            <person name="Eikeseth-Otteraa H."/>
            <person name="Noel B."/>
            <person name="Anthouard V."/>
            <person name="Porcel B.M."/>
            <person name="Kachouri-Lafond R."/>
            <person name="Nishino A."/>
            <person name="Ugolini M."/>
            <person name="Chourrout P."/>
            <person name="Nishida H."/>
            <person name="Aasland R."/>
            <person name="Huzurbazar S."/>
            <person name="Westhof E."/>
            <person name="Delsuc F."/>
            <person name="Lehrach H."/>
            <person name="Reinhardt R."/>
            <person name="Weissenbach J."/>
            <person name="Roy S.W."/>
            <person name="Artiguenave F."/>
            <person name="Postlethwait J.H."/>
            <person name="Manak J.R."/>
            <person name="Thompson E.M."/>
            <person name="Jaillon O."/>
            <person name="Du Pasquier L."/>
            <person name="Boudinot P."/>
            <person name="Liberles D.A."/>
            <person name="Volff J.N."/>
            <person name="Philippe H."/>
            <person name="Lenhard B."/>
            <person name="Roest Crollius H."/>
            <person name="Wincker P."/>
            <person name="Chourrout D."/>
        </authorList>
    </citation>
    <scope>NUCLEOTIDE SEQUENCE [LARGE SCALE GENOMIC DNA]</scope>
</reference>
<feature type="compositionally biased region" description="Basic residues" evidence="1">
    <location>
        <begin position="344"/>
        <end position="361"/>
    </location>
</feature>
<evidence type="ECO:0000256" key="1">
    <source>
        <dbReference type="SAM" id="MobiDB-lite"/>
    </source>
</evidence>
<dbReference type="GO" id="GO:0005782">
    <property type="term" value="C:peroxisomal matrix"/>
    <property type="evidence" value="ECO:0007669"/>
    <property type="project" value="TreeGrafter"/>
</dbReference>
<dbReference type="GO" id="GO:0006085">
    <property type="term" value="P:acetyl-CoA biosynthetic process"/>
    <property type="evidence" value="ECO:0007669"/>
    <property type="project" value="TreeGrafter"/>
</dbReference>